<organism evidence="1 2">
    <name type="scientific">Fannyhessea vaginae PB189-T1-4</name>
    <dbReference type="NCBI Taxonomy" id="866774"/>
    <lineage>
        <taxon>Bacteria</taxon>
        <taxon>Bacillati</taxon>
        <taxon>Actinomycetota</taxon>
        <taxon>Coriobacteriia</taxon>
        <taxon>Coriobacteriales</taxon>
        <taxon>Atopobiaceae</taxon>
        <taxon>Fannyhessea</taxon>
    </lineage>
</organism>
<comment type="caution">
    <text evidence="1">The sequence shown here is derived from an EMBL/GenBank/DDBJ whole genome shotgun (WGS) entry which is preliminary data.</text>
</comment>
<name>A0ABN0AZ72_9ACTN</name>
<dbReference type="RefSeq" id="WP_006304498.1">
    <property type="nucleotide sequence ID" value="NZ_AEDQ01000029.1"/>
</dbReference>
<gene>
    <name evidence="1" type="ORF">HMPREF9248_0518</name>
</gene>
<proteinExistence type="predicted"/>
<sequence length="66" mass="7547">MDDTTYNPVEAMNNDENEMDDISDLEALLQDDDGDGFVDERKVKLQQNLDGFASCFPDWDLHPPLK</sequence>
<protein>
    <submittedName>
        <fullName evidence="1">Uncharacterized protein</fullName>
    </submittedName>
</protein>
<dbReference type="EMBL" id="AEDQ01000029">
    <property type="protein sequence ID" value="EFL43839.1"/>
    <property type="molecule type" value="Genomic_DNA"/>
</dbReference>
<reference evidence="1 2" key="1">
    <citation type="submission" date="2010-08" db="EMBL/GenBank/DDBJ databases">
        <authorList>
            <person name="Durkin A.S."/>
            <person name="Madupu R."/>
            <person name="Torralba M."/>
            <person name="Gillis M."/>
            <person name="Methe B."/>
            <person name="Sutton G."/>
            <person name="Nelson K.E."/>
        </authorList>
    </citation>
    <scope>NUCLEOTIDE SEQUENCE [LARGE SCALE GENOMIC DNA]</scope>
    <source>
        <strain evidence="1 2">PB189-T1-4</strain>
    </source>
</reference>
<keyword evidence="2" id="KW-1185">Reference proteome</keyword>
<evidence type="ECO:0000313" key="2">
    <source>
        <dbReference type="Proteomes" id="UP000004431"/>
    </source>
</evidence>
<accession>A0ABN0AZ72</accession>
<dbReference type="Proteomes" id="UP000004431">
    <property type="component" value="Unassembled WGS sequence"/>
</dbReference>
<evidence type="ECO:0000313" key="1">
    <source>
        <dbReference type="EMBL" id="EFL43839.1"/>
    </source>
</evidence>